<keyword evidence="3" id="KW-1185">Reference proteome</keyword>
<dbReference type="Proteomes" id="UP000318995">
    <property type="component" value="Unassembled WGS sequence"/>
</dbReference>
<accession>A0A5C5WDN0</accession>
<keyword evidence="1" id="KW-0812">Transmembrane</keyword>
<organism evidence="2 3">
    <name type="scientific">Botrimarina hoheduenensis</name>
    <dbReference type="NCBI Taxonomy" id="2528000"/>
    <lineage>
        <taxon>Bacteria</taxon>
        <taxon>Pseudomonadati</taxon>
        <taxon>Planctomycetota</taxon>
        <taxon>Planctomycetia</taxon>
        <taxon>Pirellulales</taxon>
        <taxon>Lacipirellulaceae</taxon>
        <taxon>Botrimarina</taxon>
    </lineage>
</organism>
<keyword evidence="1" id="KW-1133">Transmembrane helix</keyword>
<reference evidence="2 3" key="1">
    <citation type="submission" date="2019-02" db="EMBL/GenBank/DDBJ databases">
        <title>Deep-cultivation of Planctomycetes and their phenomic and genomic characterization uncovers novel biology.</title>
        <authorList>
            <person name="Wiegand S."/>
            <person name="Jogler M."/>
            <person name="Boedeker C."/>
            <person name="Pinto D."/>
            <person name="Vollmers J."/>
            <person name="Rivas-Marin E."/>
            <person name="Kohn T."/>
            <person name="Peeters S.H."/>
            <person name="Heuer A."/>
            <person name="Rast P."/>
            <person name="Oberbeckmann S."/>
            <person name="Bunk B."/>
            <person name="Jeske O."/>
            <person name="Meyerdierks A."/>
            <person name="Storesund J.E."/>
            <person name="Kallscheuer N."/>
            <person name="Luecker S."/>
            <person name="Lage O.M."/>
            <person name="Pohl T."/>
            <person name="Merkel B.J."/>
            <person name="Hornburger P."/>
            <person name="Mueller R.-W."/>
            <person name="Bruemmer F."/>
            <person name="Labrenz M."/>
            <person name="Spormann A.M."/>
            <person name="Op Den Camp H."/>
            <person name="Overmann J."/>
            <person name="Amann R."/>
            <person name="Jetten M.S.M."/>
            <person name="Mascher T."/>
            <person name="Medema M.H."/>
            <person name="Devos D.P."/>
            <person name="Kaster A.-K."/>
            <person name="Ovreas L."/>
            <person name="Rohde M."/>
            <person name="Galperin M.Y."/>
            <person name="Jogler C."/>
        </authorList>
    </citation>
    <scope>NUCLEOTIDE SEQUENCE [LARGE SCALE GENOMIC DNA]</scope>
    <source>
        <strain evidence="2 3">Pla111</strain>
    </source>
</reference>
<feature type="transmembrane region" description="Helical" evidence="1">
    <location>
        <begin position="129"/>
        <end position="157"/>
    </location>
</feature>
<evidence type="ECO:0000313" key="2">
    <source>
        <dbReference type="EMBL" id="TWT47792.1"/>
    </source>
</evidence>
<protein>
    <recommendedName>
        <fullName evidence="4">Zinc-finger domain-containing protein</fullName>
    </recommendedName>
</protein>
<dbReference type="AlphaFoldDB" id="A0A5C5WDN0"/>
<name>A0A5C5WDN0_9BACT</name>
<gene>
    <name evidence="2" type="ORF">Pla111_14150</name>
</gene>
<evidence type="ECO:0008006" key="4">
    <source>
        <dbReference type="Google" id="ProtNLM"/>
    </source>
</evidence>
<dbReference type="EMBL" id="SJPH01000002">
    <property type="protein sequence ID" value="TWT47792.1"/>
    <property type="molecule type" value="Genomic_DNA"/>
</dbReference>
<keyword evidence="1" id="KW-0472">Membrane</keyword>
<proteinExistence type="predicted"/>
<evidence type="ECO:0000256" key="1">
    <source>
        <dbReference type="SAM" id="Phobius"/>
    </source>
</evidence>
<sequence length="159" mass="16972">MDCDQAFAALTRGPLTGHAVEDASVLEHLVGCESCLRLAEALRPAPELFHEALRKPSAEPLPAFAPREEAVAALLRGANGGTGRLSAGPLRLYRRAAPPARRTWTAGRRIQATAPPAHTHEVPTLFERIAAVMILAASATLSMGALAWGVALALRWWNL</sequence>
<dbReference type="OrthoDB" id="273717at2"/>
<dbReference type="RefSeq" id="WP_146572651.1">
    <property type="nucleotide sequence ID" value="NZ_SJPH01000002.1"/>
</dbReference>
<evidence type="ECO:0000313" key="3">
    <source>
        <dbReference type="Proteomes" id="UP000318995"/>
    </source>
</evidence>
<comment type="caution">
    <text evidence="2">The sequence shown here is derived from an EMBL/GenBank/DDBJ whole genome shotgun (WGS) entry which is preliminary data.</text>
</comment>